<sequence length="379" mass="42179">MVATKVFCWHGELLRSRMDEGFHGNRWLSASRPSISAPAELRRRHTCPSARAFCPHARDRSRVNLSSRLGEAVTVAEKLVPVVEYANLTTTRYVKFAIEPYFRAKSLPTLSSLRSRTMSAFKSSRILLILQPRTLPAFGRSPRKFCPVRDRGLDPPSGQVFTDCAKFAMEDCTRLTSMNPPASGTVLVDFASRAGTSPPSGTVLAEFVKSVRTWSSSQWRTLPAFGQIAGKVRAEYQGHDGRLWAQSSRTFSSSGPRSFFDRKLGRVRDDLSRLRVKVFLCGLLAGGKVLARELGKIGEDCAQIRLLHRKLKTVRKELTQRPSGRELDRVREHFACDSELGKVCEDCAGRRVESSFANLRASPPGGLNRGTKLHLATQT</sequence>
<dbReference type="OrthoDB" id="10359540at2759"/>
<evidence type="ECO:0000313" key="2">
    <source>
        <dbReference type="Proteomes" id="UP000008783"/>
    </source>
</evidence>
<organism evidence="1 2">
    <name type="scientific">Puccinia graminis f. sp. tritici (strain CRL 75-36-700-3 / race SCCL)</name>
    <name type="common">Black stem rust fungus</name>
    <dbReference type="NCBI Taxonomy" id="418459"/>
    <lineage>
        <taxon>Eukaryota</taxon>
        <taxon>Fungi</taxon>
        <taxon>Dikarya</taxon>
        <taxon>Basidiomycota</taxon>
        <taxon>Pucciniomycotina</taxon>
        <taxon>Pucciniomycetes</taxon>
        <taxon>Pucciniales</taxon>
        <taxon>Pucciniaceae</taxon>
        <taxon>Puccinia</taxon>
    </lineage>
</organism>
<accession>H6QUR2</accession>
<gene>
    <name evidence="1" type="ORF">PGTG_22472</name>
</gene>
<dbReference type="GeneID" id="13542036"/>
<dbReference type="VEuPathDB" id="FungiDB:PGTG_22472"/>
<dbReference type="RefSeq" id="XP_003888755.1">
    <property type="nucleotide sequence ID" value="XM_003888706.1"/>
</dbReference>
<proteinExistence type="predicted"/>
<dbReference type="KEGG" id="pgr:PGTG_22472"/>
<keyword evidence="2" id="KW-1185">Reference proteome</keyword>
<dbReference type="AlphaFoldDB" id="H6QUR2"/>
<dbReference type="InParanoid" id="H6QUR2"/>
<protein>
    <submittedName>
        <fullName evidence="1">Uncharacterized protein</fullName>
    </submittedName>
</protein>
<reference evidence="2" key="1">
    <citation type="journal article" date="2011" name="Proc. Natl. Acad. Sci. U.S.A.">
        <title>Obligate biotrophy features unraveled by the genomic analysis of rust fungi.</title>
        <authorList>
            <person name="Duplessis S."/>
            <person name="Cuomo C.A."/>
            <person name="Lin Y.-C."/>
            <person name="Aerts A."/>
            <person name="Tisserant E."/>
            <person name="Veneault-Fourrey C."/>
            <person name="Joly D.L."/>
            <person name="Hacquard S."/>
            <person name="Amselem J."/>
            <person name="Cantarel B.L."/>
            <person name="Chiu R."/>
            <person name="Coutinho P.M."/>
            <person name="Feau N."/>
            <person name="Field M."/>
            <person name="Frey P."/>
            <person name="Gelhaye E."/>
            <person name="Goldberg J."/>
            <person name="Grabherr M.G."/>
            <person name="Kodira C.D."/>
            <person name="Kohler A."/>
            <person name="Kuees U."/>
            <person name="Lindquist E.A."/>
            <person name="Lucas S.M."/>
            <person name="Mago R."/>
            <person name="Mauceli E."/>
            <person name="Morin E."/>
            <person name="Murat C."/>
            <person name="Pangilinan J.L."/>
            <person name="Park R."/>
            <person name="Pearson M."/>
            <person name="Quesneville H."/>
            <person name="Rouhier N."/>
            <person name="Sakthikumar S."/>
            <person name="Salamov A.A."/>
            <person name="Schmutz J."/>
            <person name="Selles B."/>
            <person name="Shapiro H."/>
            <person name="Tanguay P."/>
            <person name="Tuskan G.A."/>
            <person name="Henrissat B."/>
            <person name="Van de Peer Y."/>
            <person name="Rouze P."/>
            <person name="Ellis J.G."/>
            <person name="Dodds P.N."/>
            <person name="Schein J.E."/>
            <person name="Zhong S."/>
            <person name="Hamelin R.C."/>
            <person name="Grigoriev I.V."/>
            <person name="Szabo L.J."/>
            <person name="Martin F."/>
        </authorList>
    </citation>
    <scope>NUCLEOTIDE SEQUENCE [LARGE SCALE GENOMIC DNA]</scope>
    <source>
        <strain evidence="2">CRL 75-36-700-3 / race SCCL</strain>
    </source>
</reference>
<dbReference type="HOGENOM" id="CLU_729851_0_0_1"/>
<dbReference type="EMBL" id="DS178350">
    <property type="protein sequence ID" value="EHS64774.1"/>
    <property type="molecule type" value="Genomic_DNA"/>
</dbReference>
<evidence type="ECO:0000313" key="1">
    <source>
        <dbReference type="EMBL" id="EHS64774.1"/>
    </source>
</evidence>
<name>H6QUR2_PUCGT</name>
<dbReference type="Proteomes" id="UP000008783">
    <property type="component" value="Unassembled WGS sequence"/>
</dbReference>